<organism evidence="3 4">
    <name type="scientific">Vibrio paucivorans</name>
    <dbReference type="NCBI Taxonomy" id="2829489"/>
    <lineage>
        <taxon>Bacteria</taxon>
        <taxon>Pseudomonadati</taxon>
        <taxon>Pseudomonadota</taxon>
        <taxon>Gammaproteobacteria</taxon>
        <taxon>Vibrionales</taxon>
        <taxon>Vibrionaceae</taxon>
        <taxon>Vibrio</taxon>
    </lineage>
</organism>
<dbReference type="AlphaFoldDB" id="A0A9X3CGX2"/>
<evidence type="ECO:0000256" key="2">
    <source>
        <dbReference type="SAM" id="Phobius"/>
    </source>
</evidence>
<evidence type="ECO:0000256" key="1">
    <source>
        <dbReference type="SAM" id="Coils"/>
    </source>
</evidence>
<sequence length="328" mass="36671">MKELLYPYIFICWLLLKTGLVKKTPTSLTTMVVVGILMNVAVFFAHRFYSPVDLTDSSVVRAQSAILSPVTESIDRYYVDHNEWVKKGQLLYTLVDDEQENTITQLEADIAGKETQLEQNQDDLARLKKLEHSVAQRDIDAAESQIAGLEFEIESLQAQLKQAQYELSLLEIRAPFDGAITRLDTAAGSRVGNLQIWNTENKMLEMRIPDQLWNRVKAGQFAEFYVDAYPGHIFRGRVHSITLATGEARGTHLSQEPGVAQQLMNNSRNIGRTVLIEFSEPDGIEIPIGARGSAWIATEKPFALLGPIDMLGAATLRLKAMKSFLGAF</sequence>
<evidence type="ECO:0000313" key="3">
    <source>
        <dbReference type="EMBL" id="MCW8335587.1"/>
    </source>
</evidence>
<dbReference type="PANTHER" id="PTHR30367:SF1">
    <property type="entry name" value="MULTIDRUG RESISTANCE PROTEIN MDTN"/>
    <property type="match status" value="1"/>
</dbReference>
<dbReference type="Proteomes" id="UP001155586">
    <property type="component" value="Unassembled WGS sequence"/>
</dbReference>
<accession>A0A9X3CGX2</accession>
<proteinExistence type="predicted"/>
<keyword evidence="2" id="KW-0812">Transmembrane</keyword>
<evidence type="ECO:0000313" key="4">
    <source>
        <dbReference type="Proteomes" id="UP001155586"/>
    </source>
</evidence>
<keyword evidence="2" id="KW-1133">Transmembrane helix</keyword>
<protein>
    <submittedName>
        <fullName evidence="3">Efflux RND transporter periplasmic adaptor subunit</fullName>
    </submittedName>
</protein>
<reference evidence="3" key="1">
    <citation type="submission" date="2022-02" db="EMBL/GenBank/DDBJ databases">
        <title>Vibrio sp. nov., a new bacterium isolated from Bohai sea, China.</title>
        <authorList>
            <person name="Yuan Y."/>
        </authorList>
    </citation>
    <scope>NUCLEOTIDE SEQUENCE</scope>
    <source>
        <strain evidence="3">DBSS07</strain>
    </source>
</reference>
<comment type="caution">
    <text evidence="3">The sequence shown here is derived from an EMBL/GenBank/DDBJ whole genome shotgun (WGS) entry which is preliminary data.</text>
</comment>
<dbReference type="GO" id="GO:1990961">
    <property type="term" value="P:xenobiotic detoxification by transmembrane export across the plasma membrane"/>
    <property type="evidence" value="ECO:0007669"/>
    <property type="project" value="InterPro"/>
</dbReference>
<dbReference type="PANTHER" id="PTHR30367">
    <property type="entry name" value="P-HYDROXYBENZOIC ACID EFFLUX PUMP SUBUNIT AAEA-RELATED"/>
    <property type="match status" value="1"/>
</dbReference>
<keyword evidence="4" id="KW-1185">Reference proteome</keyword>
<dbReference type="Gene3D" id="6.10.140.1990">
    <property type="match status" value="1"/>
</dbReference>
<dbReference type="GO" id="GO:1990195">
    <property type="term" value="C:macrolide transmembrane transporter complex"/>
    <property type="evidence" value="ECO:0007669"/>
    <property type="project" value="InterPro"/>
</dbReference>
<keyword evidence="1" id="KW-0175">Coiled coil</keyword>
<dbReference type="GO" id="GO:0019898">
    <property type="term" value="C:extrinsic component of membrane"/>
    <property type="evidence" value="ECO:0007669"/>
    <property type="project" value="InterPro"/>
</dbReference>
<dbReference type="Gene3D" id="2.40.30.170">
    <property type="match status" value="1"/>
</dbReference>
<dbReference type="SUPFAM" id="SSF111369">
    <property type="entry name" value="HlyD-like secretion proteins"/>
    <property type="match status" value="1"/>
</dbReference>
<gene>
    <name evidence="3" type="ORF">MD483_17390</name>
</gene>
<keyword evidence="2" id="KW-0472">Membrane</keyword>
<dbReference type="InterPro" id="IPR030190">
    <property type="entry name" value="MacA_alpha-hairpin_sf"/>
</dbReference>
<feature type="coiled-coil region" evidence="1">
    <location>
        <begin position="103"/>
        <end position="173"/>
    </location>
</feature>
<dbReference type="InterPro" id="IPR050393">
    <property type="entry name" value="MFP_Efflux_Pump"/>
</dbReference>
<dbReference type="Gene3D" id="2.40.50.100">
    <property type="match status" value="1"/>
</dbReference>
<dbReference type="EMBL" id="JAKRRX010000124">
    <property type="protein sequence ID" value="MCW8335587.1"/>
    <property type="molecule type" value="Genomic_DNA"/>
</dbReference>
<dbReference type="RefSeq" id="WP_265688724.1">
    <property type="nucleotide sequence ID" value="NZ_JAKRRX010000124.1"/>
</dbReference>
<feature type="transmembrane region" description="Helical" evidence="2">
    <location>
        <begin position="28"/>
        <end position="49"/>
    </location>
</feature>
<name>A0A9X3CGX2_9VIBR</name>
<feature type="transmembrane region" description="Helical" evidence="2">
    <location>
        <begin position="6"/>
        <end position="21"/>
    </location>
</feature>